<dbReference type="PANTHER" id="PTHR45890">
    <property type="entry name" value="AARF DOMAIN CONTAINING KINASE 2 (PREDICTED)"/>
    <property type="match status" value="1"/>
</dbReference>
<dbReference type="InterPro" id="IPR052402">
    <property type="entry name" value="ADCK_kinase"/>
</dbReference>
<keyword evidence="4" id="KW-1185">Reference proteome</keyword>
<dbReference type="InterPro" id="IPR011009">
    <property type="entry name" value="Kinase-like_dom_sf"/>
</dbReference>
<proteinExistence type="inferred from homology"/>
<dbReference type="GO" id="GO:0004672">
    <property type="term" value="F:protein kinase activity"/>
    <property type="evidence" value="ECO:0007669"/>
    <property type="project" value="InterPro"/>
</dbReference>
<dbReference type="InterPro" id="IPR000719">
    <property type="entry name" value="Prot_kinase_dom"/>
</dbReference>
<evidence type="ECO:0000259" key="2">
    <source>
        <dbReference type="PROSITE" id="PS50011"/>
    </source>
</evidence>
<evidence type="ECO:0000256" key="1">
    <source>
        <dbReference type="ARBA" id="ARBA00009670"/>
    </source>
</evidence>
<dbReference type="GO" id="GO:0005739">
    <property type="term" value="C:mitochondrion"/>
    <property type="evidence" value="ECO:0007669"/>
    <property type="project" value="TreeGrafter"/>
</dbReference>
<dbReference type="CDD" id="cd13971">
    <property type="entry name" value="ADCK2-like"/>
    <property type="match status" value="1"/>
</dbReference>
<dbReference type="InterPro" id="IPR004147">
    <property type="entry name" value="ABC1_dom"/>
</dbReference>
<dbReference type="OrthoDB" id="1290869at2759"/>
<dbReference type="AlphaFoldDB" id="A0A9N8Z046"/>
<comment type="similarity">
    <text evidence="1">Belongs to the protein kinase superfamily. ADCK protein kinase family.</text>
</comment>
<comment type="caution">
    <text evidence="3">The sequence shown here is derived from an EMBL/GenBank/DDBJ whole genome shotgun (WGS) entry which is preliminary data.</text>
</comment>
<name>A0A9N8Z046_9GLOM</name>
<dbReference type="PANTHER" id="PTHR45890:SF1">
    <property type="entry name" value="AARF DOMAIN CONTAINING KINASE 2"/>
    <property type="match status" value="1"/>
</dbReference>
<sequence>MYIGQPLLHAFSRGLSIHTRCNRIILFARQNNRSLSYLKYRRPPTWRPLLPRIAFITLPLSFCRHNFTLALTEFDIPKNTIRLSPINQSSVHARSETPRLLSAIVSFLSDYVIEPILVGWRFSYLTLLFLPVILTTPALFIGERVEKHGNERSGALWWYDLLVRQMETAGPTFIKLAQWAASRTDIFPEEMCARLSKLHSSVKPHSLSVTKQIISDNFNLPFEDIFTCFDPNPIGVGAIAQVYKATLKPELMHISTVNSLDSYPEYISAEIAVKILHPNVDKQIKRDLKILLIFAKILDAIPTIHWLSLPEEVMKFGEMMQDQLDLRIEGNNLVRFRENFKYRKLIKFPQPLMEYTTEAMLIEDYEGALPIRLFLRNGGGVFDRMLADIGLDAFLHMLIIDNFVHADLHPGNIMIKFTKPTIYTLLQDIWAKFTSTTPFDETCFTTTTRLRQYADDRDMWIQELNRLYNDGYRPQIVFVDTGLVSELNEVNRRNFLDLFRAVAEFDGYRAGKLMIERSNAPDTVIDGDVFALKMQHLILNVKSSTFQLAKIRISDVLTEVMQMVRTHHVKLDGDFVNIVIAILLLEGIGKQLDPEMDLLKSALPILRELGTQGAGRGVREGIKEIPSGGGWWLKFWFWLEARHWIWNASWEEYKIVFERHIGWPDM</sequence>
<dbReference type="InterPro" id="IPR044095">
    <property type="entry name" value="ADCK2_dom"/>
</dbReference>
<dbReference type="Proteomes" id="UP000789572">
    <property type="component" value="Unassembled WGS sequence"/>
</dbReference>
<evidence type="ECO:0000313" key="4">
    <source>
        <dbReference type="Proteomes" id="UP000789572"/>
    </source>
</evidence>
<protein>
    <submittedName>
        <fullName evidence="3">5853_t:CDS:1</fullName>
    </submittedName>
</protein>
<dbReference type="SUPFAM" id="SSF56112">
    <property type="entry name" value="Protein kinase-like (PK-like)"/>
    <property type="match status" value="1"/>
</dbReference>
<dbReference type="EMBL" id="CAJVPJ010000018">
    <property type="protein sequence ID" value="CAG8457164.1"/>
    <property type="molecule type" value="Genomic_DNA"/>
</dbReference>
<dbReference type="GO" id="GO:0005524">
    <property type="term" value="F:ATP binding"/>
    <property type="evidence" value="ECO:0007669"/>
    <property type="project" value="InterPro"/>
</dbReference>
<gene>
    <name evidence="3" type="ORF">POCULU_LOCUS363</name>
</gene>
<organism evidence="3 4">
    <name type="scientific">Paraglomus occultum</name>
    <dbReference type="NCBI Taxonomy" id="144539"/>
    <lineage>
        <taxon>Eukaryota</taxon>
        <taxon>Fungi</taxon>
        <taxon>Fungi incertae sedis</taxon>
        <taxon>Mucoromycota</taxon>
        <taxon>Glomeromycotina</taxon>
        <taxon>Glomeromycetes</taxon>
        <taxon>Paraglomerales</taxon>
        <taxon>Paraglomeraceae</taxon>
        <taxon>Paraglomus</taxon>
    </lineage>
</organism>
<accession>A0A9N8Z046</accession>
<evidence type="ECO:0000313" key="3">
    <source>
        <dbReference type="EMBL" id="CAG8457164.1"/>
    </source>
</evidence>
<dbReference type="Pfam" id="PF03109">
    <property type="entry name" value="ABC1"/>
    <property type="match status" value="2"/>
</dbReference>
<dbReference type="PROSITE" id="PS50011">
    <property type="entry name" value="PROTEIN_KINASE_DOM"/>
    <property type="match status" value="1"/>
</dbReference>
<feature type="domain" description="Protein kinase" evidence="2">
    <location>
        <begin position="228"/>
        <end position="606"/>
    </location>
</feature>
<reference evidence="3" key="1">
    <citation type="submission" date="2021-06" db="EMBL/GenBank/DDBJ databases">
        <authorList>
            <person name="Kallberg Y."/>
            <person name="Tangrot J."/>
            <person name="Rosling A."/>
        </authorList>
    </citation>
    <scope>NUCLEOTIDE SEQUENCE</scope>
    <source>
        <strain evidence="3">IA702</strain>
    </source>
</reference>